<comment type="caution">
    <text evidence="2">The sequence shown here is derived from an EMBL/GenBank/DDBJ whole genome shotgun (WGS) entry which is preliminary data.</text>
</comment>
<organism evidence="2 3">
    <name type="scientific">Caldibacillus debilis</name>
    <dbReference type="NCBI Taxonomy" id="301148"/>
    <lineage>
        <taxon>Bacteria</taxon>
        <taxon>Bacillati</taxon>
        <taxon>Bacillota</taxon>
        <taxon>Bacilli</taxon>
        <taxon>Bacillales</taxon>
        <taxon>Bacillaceae</taxon>
        <taxon>Caldibacillus</taxon>
    </lineage>
</organism>
<name>A0A150LSU9_9BACI</name>
<accession>A0A150LSU9</accession>
<dbReference type="EMBL" id="LQYT01000071">
    <property type="protein sequence ID" value="KYD15343.1"/>
    <property type="molecule type" value="Genomic_DNA"/>
</dbReference>
<reference evidence="2 3" key="1">
    <citation type="submission" date="2016-01" db="EMBL/GenBank/DDBJ databases">
        <title>Draft Genome Sequences of Seven Thermophilic Sporeformers Isolated from Foods.</title>
        <authorList>
            <person name="Berendsen E.M."/>
            <person name="Wells-Bennik M.H."/>
            <person name="Krawcyk A.O."/>
            <person name="De Jong A."/>
            <person name="Holsappel S."/>
            <person name="Eijlander R.T."/>
            <person name="Kuipers O.P."/>
        </authorList>
    </citation>
    <scope>NUCLEOTIDE SEQUENCE [LARGE SCALE GENOMIC DNA]</scope>
    <source>
        <strain evidence="2 3">B4135</strain>
    </source>
</reference>
<proteinExistence type="predicted"/>
<feature type="region of interest" description="Disordered" evidence="1">
    <location>
        <begin position="1"/>
        <end position="43"/>
    </location>
</feature>
<dbReference type="STRING" id="301148.B4135_2686"/>
<evidence type="ECO:0000256" key="1">
    <source>
        <dbReference type="SAM" id="MobiDB-lite"/>
    </source>
</evidence>
<evidence type="ECO:0000313" key="3">
    <source>
        <dbReference type="Proteomes" id="UP000075683"/>
    </source>
</evidence>
<gene>
    <name evidence="2" type="ORF">B4135_2686</name>
</gene>
<evidence type="ECO:0000313" key="2">
    <source>
        <dbReference type="EMBL" id="KYD15343.1"/>
    </source>
</evidence>
<protein>
    <submittedName>
        <fullName evidence="2">Uncharacterized protein</fullName>
    </submittedName>
</protein>
<dbReference type="Proteomes" id="UP000075683">
    <property type="component" value="Unassembled WGS sequence"/>
</dbReference>
<dbReference type="AlphaFoldDB" id="A0A150LSU9"/>
<sequence>MDAGNSNRPVGNPAFFRGEDRGADAFSNQALPENPGRFFLETN</sequence>